<feature type="compositionally biased region" description="Polar residues" evidence="1">
    <location>
        <begin position="56"/>
        <end position="65"/>
    </location>
</feature>
<gene>
    <name evidence="2" type="ORF">Pla22_24860</name>
</gene>
<dbReference type="OrthoDB" id="9996385at2"/>
<evidence type="ECO:0000256" key="1">
    <source>
        <dbReference type="SAM" id="MobiDB-lite"/>
    </source>
</evidence>
<dbReference type="Proteomes" id="UP000316598">
    <property type="component" value="Unassembled WGS sequence"/>
</dbReference>
<comment type="caution">
    <text evidence="2">The sequence shown here is derived from an EMBL/GenBank/DDBJ whole genome shotgun (WGS) entry which is preliminary data.</text>
</comment>
<name>A0A5C5WY59_9BACT</name>
<sequence length="65" mass="6899">MQPSPVQSLVVDSSPRLLNQIFQSLAKVSNTIAKAEMLTRETGVASPPMEGIGIVSTETQNSIEA</sequence>
<evidence type="ECO:0000313" key="3">
    <source>
        <dbReference type="Proteomes" id="UP000316598"/>
    </source>
</evidence>
<proteinExistence type="predicted"/>
<dbReference type="AlphaFoldDB" id="A0A5C5WY59"/>
<dbReference type="EMBL" id="SJPI01000001">
    <property type="protein sequence ID" value="TWT54832.1"/>
    <property type="molecule type" value="Genomic_DNA"/>
</dbReference>
<organism evidence="2 3">
    <name type="scientific">Rubripirellula amarantea</name>
    <dbReference type="NCBI Taxonomy" id="2527999"/>
    <lineage>
        <taxon>Bacteria</taxon>
        <taxon>Pseudomonadati</taxon>
        <taxon>Planctomycetota</taxon>
        <taxon>Planctomycetia</taxon>
        <taxon>Pirellulales</taxon>
        <taxon>Pirellulaceae</taxon>
        <taxon>Rubripirellula</taxon>
    </lineage>
</organism>
<reference evidence="2 3" key="1">
    <citation type="submission" date="2019-02" db="EMBL/GenBank/DDBJ databases">
        <title>Deep-cultivation of Planctomycetes and their phenomic and genomic characterization uncovers novel biology.</title>
        <authorList>
            <person name="Wiegand S."/>
            <person name="Jogler M."/>
            <person name="Boedeker C."/>
            <person name="Pinto D."/>
            <person name="Vollmers J."/>
            <person name="Rivas-Marin E."/>
            <person name="Kohn T."/>
            <person name="Peeters S.H."/>
            <person name="Heuer A."/>
            <person name="Rast P."/>
            <person name="Oberbeckmann S."/>
            <person name="Bunk B."/>
            <person name="Jeske O."/>
            <person name="Meyerdierks A."/>
            <person name="Storesund J.E."/>
            <person name="Kallscheuer N."/>
            <person name="Luecker S."/>
            <person name="Lage O.M."/>
            <person name="Pohl T."/>
            <person name="Merkel B.J."/>
            <person name="Hornburger P."/>
            <person name="Mueller R.-W."/>
            <person name="Bruemmer F."/>
            <person name="Labrenz M."/>
            <person name="Spormann A.M."/>
            <person name="Op Den Camp H."/>
            <person name="Overmann J."/>
            <person name="Amann R."/>
            <person name="Jetten M.S.M."/>
            <person name="Mascher T."/>
            <person name="Medema M.H."/>
            <person name="Devos D.P."/>
            <person name="Kaster A.-K."/>
            <person name="Ovreas L."/>
            <person name="Rohde M."/>
            <person name="Galperin M.Y."/>
            <person name="Jogler C."/>
        </authorList>
    </citation>
    <scope>NUCLEOTIDE SEQUENCE [LARGE SCALE GENOMIC DNA]</scope>
    <source>
        <strain evidence="2 3">Pla22</strain>
    </source>
</reference>
<dbReference type="RefSeq" id="WP_146514811.1">
    <property type="nucleotide sequence ID" value="NZ_SJPI01000001.1"/>
</dbReference>
<feature type="region of interest" description="Disordered" evidence="1">
    <location>
        <begin position="44"/>
        <end position="65"/>
    </location>
</feature>
<protein>
    <submittedName>
        <fullName evidence="2">Uncharacterized protein</fullName>
    </submittedName>
</protein>
<evidence type="ECO:0000313" key="2">
    <source>
        <dbReference type="EMBL" id="TWT54832.1"/>
    </source>
</evidence>
<keyword evidence="3" id="KW-1185">Reference proteome</keyword>
<accession>A0A5C5WY59</accession>